<name>A0ACA8QYT3_9BACT</name>
<dbReference type="EMBL" id="AP019737">
    <property type="protein sequence ID" value="BBL09555.1"/>
    <property type="molecule type" value="Genomic_DNA"/>
</dbReference>
<accession>A0ACA8QYT3</accession>
<reference evidence="1 2" key="1">
    <citation type="journal article" date="2020" name="Int. J. Syst. Evol. Microbiol.">
        <title>Alistipes communis sp. nov., Alistipes dispar sp. nov. and Alistipes onderdonkii subsp. vulgaris subsp. nov., isolated from human faeces, and creation of Alistipes onderdonkii subsp. onderdonkii subsp. nov.</title>
        <authorList>
            <person name="Sakamoto M."/>
            <person name="Ikeyama N."/>
            <person name="Ogata Y."/>
            <person name="Suda W."/>
            <person name="Iino T."/>
            <person name="Hattori M."/>
            <person name="Ohkuma M."/>
        </authorList>
    </citation>
    <scope>NUCLEOTIDE SEQUENCE [LARGE SCALE GENOMIC DNA]</scope>
    <source>
        <strain evidence="1 2">5CPYCFAH4</strain>
    </source>
</reference>
<keyword evidence="2" id="KW-1185">Reference proteome</keyword>
<dbReference type="Proteomes" id="UP000317465">
    <property type="component" value="Chromosome"/>
</dbReference>
<gene>
    <name evidence="1" type="ORF">A5CPYCFAH4_17790</name>
</gene>
<evidence type="ECO:0000313" key="2">
    <source>
        <dbReference type="Proteomes" id="UP000317465"/>
    </source>
</evidence>
<organism evidence="1 2">
    <name type="scientific">Alistipes onderdonkii subsp. vulgaris</name>
    <dbReference type="NCBI Taxonomy" id="2585117"/>
    <lineage>
        <taxon>Bacteria</taxon>
        <taxon>Pseudomonadati</taxon>
        <taxon>Bacteroidota</taxon>
        <taxon>Bacteroidia</taxon>
        <taxon>Bacteroidales</taxon>
        <taxon>Rikenellaceae</taxon>
        <taxon>Alistipes</taxon>
    </lineage>
</organism>
<sequence length="155" mass="17087">MFAEIVHVDAAADEPAAFVERNLARAQISCADFEKMEPGRPGRGDGVAEHGRGDALALVFGDDGDIDHFGRERPRVQEYILAEDFPVTTCDIGCAAAGIVGYGLFRFVGQQQQVAPRCVCLYNFEIHVRKAMRRLRRSPVRRCNAGPCPRASNRP</sequence>
<proteinExistence type="predicted"/>
<evidence type="ECO:0000313" key="1">
    <source>
        <dbReference type="EMBL" id="BBL09555.1"/>
    </source>
</evidence>
<protein>
    <submittedName>
        <fullName evidence="1">Uncharacterized protein</fullName>
    </submittedName>
</protein>